<sequence>MALTSPALSRVRKGDLCSGCGLCAAISDGKIEMEVSDGGFLRPRQLAPLSGEEDRLISATCPGLRLAQPVSEGSTDHTLWGPVVQVRSGHAADPEMRRNASSGGALSALLAYLLEKKEVDYVVQTSADAGFPIGNVTVKSFGRDEVFDAAGSRYAPSAPLASLEAHLSEEGRFAFVGKPCDVAALRAMSRFDSRIERKIPYVFSFFCAGVPSLNGAREVLGRLGVKEGELQSFRYRGDGWPGFATAVSRDGRVARLSYADSWGGILSRHVQFRCKICPDGTGGAADIVCADAWICDDKGYPLFEEEEGWSLIVSRNRHGEGLLQRAMDDGAIVASQTDIDGIENMQPGQVKRKGLALSRIVAMAVTLKPVPRFAGFNLAKAARKPGIWQNVRSFLGTIRRIVLPGRK</sequence>
<feature type="domain" description="Coenzyme F420 hydrogenase/dehydrogenase beta subunit C-terminal" evidence="2">
    <location>
        <begin position="172"/>
        <end position="337"/>
    </location>
</feature>
<dbReference type="PANTHER" id="PTHR31332">
    <property type="entry name" value="7-HYDROXYMETHYL CHLOROPHYLL A REDUCTASE, CHLOROPLASTIC"/>
    <property type="match status" value="1"/>
</dbReference>
<proteinExistence type="predicted"/>
<dbReference type="GO" id="GO:0033354">
    <property type="term" value="P:chlorophyll cycle"/>
    <property type="evidence" value="ECO:0007669"/>
    <property type="project" value="TreeGrafter"/>
</dbReference>
<protein>
    <submittedName>
        <fullName evidence="3">Coenzyme F420-reducing hydrogenase</fullName>
    </submittedName>
</protein>
<feature type="domain" description="Coenzyme F420 hydrogenase/dehydrogenase beta subunit N-terminal" evidence="1">
    <location>
        <begin position="88"/>
        <end position="162"/>
    </location>
</feature>
<dbReference type="InterPro" id="IPR045220">
    <property type="entry name" value="FRHB/FDHB/HCAR-like"/>
</dbReference>
<evidence type="ECO:0000259" key="1">
    <source>
        <dbReference type="Pfam" id="PF04422"/>
    </source>
</evidence>
<dbReference type="InterPro" id="IPR007516">
    <property type="entry name" value="Co_F420_Hydgase/DH_bsu_N"/>
</dbReference>
<dbReference type="AlphaFoldDB" id="A0A369TH96"/>
<gene>
    <name evidence="3" type="ORF">DRB17_08630</name>
</gene>
<evidence type="ECO:0000259" key="2">
    <source>
        <dbReference type="Pfam" id="PF04432"/>
    </source>
</evidence>
<comment type="caution">
    <text evidence="3">The sequence shown here is derived from an EMBL/GenBank/DDBJ whole genome shotgun (WGS) entry which is preliminary data.</text>
</comment>
<reference evidence="3 4" key="1">
    <citation type="submission" date="2018-07" db="EMBL/GenBank/DDBJ databases">
        <title>Venubactetium sediminum gen. nov., sp. nov., isolated from a marine solar saltern.</title>
        <authorList>
            <person name="Wang S."/>
        </authorList>
    </citation>
    <scope>NUCLEOTIDE SEQUENCE [LARGE SCALE GENOMIC DNA]</scope>
    <source>
        <strain evidence="3 4">WD2A32</strain>
    </source>
</reference>
<dbReference type="RefSeq" id="WP_114581799.1">
    <property type="nucleotide sequence ID" value="NZ_QPMH01000006.1"/>
</dbReference>
<dbReference type="GO" id="GO:0090415">
    <property type="term" value="F:7-hydroxymethyl chlorophyll a reductase activity"/>
    <property type="evidence" value="ECO:0007669"/>
    <property type="project" value="TreeGrafter"/>
</dbReference>
<evidence type="ECO:0000313" key="4">
    <source>
        <dbReference type="Proteomes" id="UP000253941"/>
    </source>
</evidence>
<keyword evidence="4" id="KW-1185">Reference proteome</keyword>
<dbReference type="Pfam" id="PF04432">
    <property type="entry name" value="FrhB_FdhB_C"/>
    <property type="match status" value="1"/>
</dbReference>
<evidence type="ECO:0000313" key="3">
    <source>
        <dbReference type="EMBL" id="RDD62286.1"/>
    </source>
</evidence>
<dbReference type="PANTHER" id="PTHR31332:SF0">
    <property type="entry name" value="7-HYDROXYMETHYL CHLOROPHYLL A REDUCTASE, CHLOROPLASTIC"/>
    <property type="match status" value="1"/>
</dbReference>
<dbReference type="Proteomes" id="UP000253941">
    <property type="component" value="Unassembled WGS sequence"/>
</dbReference>
<accession>A0A369TH96</accession>
<dbReference type="EMBL" id="QPMH01000006">
    <property type="protein sequence ID" value="RDD62286.1"/>
    <property type="molecule type" value="Genomic_DNA"/>
</dbReference>
<organism evidence="3 4">
    <name type="scientific">Ferruginivarius sediminum</name>
    <dbReference type="NCBI Taxonomy" id="2661937"/>
    <lineage>
        <taxon>Bacteria</taxon>
        <taxon>Pseudomonadati</taxon>
        <taxon>Pseudomonadota</taxon>
        <taxon>Alphaproteobacteria</taxon>
        <taxon>Rhodospirillales</taxon>
        <taxon>Rhodospirillaceae</taxon>
        <taxon>Ferruginivarius</taxon>
    </lineage>
</organism>
<dbReference type="Pfam" id="PF04422">
    <property type="entry name" value="FrhB_FdhB_N"/>
    <property type="match status" value="1"/>
</dbReference>
<name>A0A369TH96_9PROT</name>
<dbReference type="InterPro" id="IPR007525">
    <property type="entry name" value="FrhB_FdhB_C"/>
</dbReference>